<feature type="compositionally biased region" description="Basic and acidic residues" evidence="6">
    <location>
        <begin position="500"/>
        <end position="511"/>
    </location>
</feature>
<feature type="compositionally biased region" description="Basic and acidic residues" evidence="6">
    <location>
        <begin position="471"/>
        <end position="491"/>
    </location>
</feature>
<dbReference type="InterPro" id="IPR019748">
    <property type="entry name" value="FERM_central"/>
</dbReference>
<evidence type="ECO:0000256" key="5">
    <source>
        <dbReference type="ARBA" id="ARBA00023212"/>
    </source>
</evidence>
<evidence type="ECO:0000256" key="3">
    <source>
        <dbReference type="ARBA" id="ARBA00022553"/>
    </source>
</evidence>
<dbReference type="InterPro" id="IPR007477">
    <property type="entry name" value="SAB_dom"/>
</dbReference>
<feature type="region of interest" description="Disordered" evidence="6">
    <location>
        <begin position="759"/>
        <end position="826"/>
    </location>
</feature>
<dbReference type="PRINTS" id="PR00935">
    <property type="entry name" value="BAND41"/>
</dbReference>
<keyword evidence="5" id="KW-0206">Cytoskeleton</keyword>
<dbReference type="PANTHER" id="PTHR23280:SF20">
    <property type="entry name" value="BAND 4.1-LIKE PROTEIN 3"/>
    <property type="match status" value="1"/>
</dbReference>
<feature type="region of interest" description="Disordered" evidence="6">
    <location>
        <begin position="717"/>
        <end position="738"/>
    </location>
</feature>
<dbReference type="InterPro" id="IPR014847">
    <property type="entry name" value="FA"/>
</dbReference>
<dbReference type="SMART" id="SM01196">
    <property type="entry name" value="FERM_C"/>
    <property type="match status" value="1"/>
</dbReference>
<dbReference type="PIRSF" id="PIRSF002304">
    <property type="entry name" value="Membrane_skeletal_4_1"/>
    <property type="match status" value="1"/>
</dbReference>
<dbReference type="InterPro" id="IPR030691">
    <property type="entry name" value="Band4.1-L3_FERM_F1"/>
</dbReference>
<feature type="region of interest" description="Disordered" evidence="6">
    <location>
        <begin position="1"/>
        <end position="48"/>
    </location>
</feature>
<dbReference type="InterPro" id="IPR000299">
    <property type="entry name" value="FERM_domain"/>
</dbReference>
<dbReference type="Pfam" id="PF05902">
    <property type="entry name" value="4_1_CTD"/>
    <property type="match status" value="1"/>
</dbReference>
<dbReference type="Gene3D" id="2.30.29.30">
    <property type="entry name" value="Pleckstrin-homology domain (PH domain)/Phosphotyrosine-binding domain (PTB)"/>
    <property type="match status" value="1"/>
</dbReference>
<evidence type="ECO:0000259" key="7">
    <source>
        <dbReference type="PROSITE" id="PS50057"/>
    </source>
</evidence>
<feature type="domain" description="FERM" evidence="7">
    <location>
        <begin position="93"/>
        <end position="374"/>
    </location>
</feature>
<feature type="compositionally biased region" description="Low complexity" evidence="6">
    <location>
        <begin position="512"/>
        <end position="521"/>
    </location>
</feature>
<keyword evidence="2" id="KW-0963">Cytoplasm</keyword>
<dbReference type="CDD" id="cd17203">
    <property type="entry name" value="FERM_F1_EPB41L3"/>
    <property type="match status" value="1"/>
</dbReference>
<dbReference type="InterPro" id="IPR008379">
    <property type="entry name" value="Band_4.1_C"/>
</dbReference>
<dbReference type="SMART" id="SM00295">
    <property type="entry name" value="B41"/>
    <property type="match status" value="1"/>
</dbReference>
<evidence type="ECO:0000256" key="4">
    <source>
        <dbReference type="ARBA" id="ARBA00023203"/>
    </source>
</evidence>
<dbReference type="Gene3D" id="1.20.80.10">
    <property type="match status" value="1"/>
</dbReference>
<dbReference type="InterPro" id="IPR011993">
    <property type="entry name" value="PH-like_dom_sf"/>
</dbReference>
<dbReference type="SUPFAM" id="SSF54236">
    <property type="entry name" value="Ubiquitin-like"/>
    <property type="match status" value="1"/>
</dbReference>
<dbReference type="InterPro" id="IPR019747">
    <property type="entry name" value="FERM_CS"/>
</dbReference>
<protein>
    <submittedName>
        <fullName evidence="9">Band 4.1-like protein 3 isoform X30</fullName>
    </submittedName>
</protein>
<dbReference type="GeneID" id="103565100"/>
<dbReference type="InterPro" id="IPR000798">
    <property type="entry name" value="Ez/rad/moesin-like"/>
</dbReference>
<comment type="subcellular location">
    <subcellularLocation>
        <location evidence="1">Cytoplasm</location>
        <location evidence="1">Cytoskeleton</location>
    </subcellularLocation>
</comment>
<keyword evidence="3" id="KW-0597">Phosphoprotein</keyword>
<dbReference type="InterPro" id="IPR014352">
    <property type="entry name" value="FERM/acyl-CoA-bd_prot_sf"/>
</dbReference>
<keyword evidence="4" id="KW-0009">Actin-binding</keyword>
<dbReference type="SUPFAM" id="SSF50729">
    <property type="entry name" value="PH domain-like"/>
    <property type="match status" value="1"/>
</dbReference>
<dbReference type="InterPro" id="IPR019749">
    <property type="entry name" value="Band_41_domain"/>
</dbReference>
<dbReference type="Pfam" id="PF04382">
    <property type="entry name" value="SAB"/>
    <property type="match status" value="1"/>
</dbReference>
<dbReference type="RefSeq" id="XP_070483494.1">
    <property type="nucleotide sequence ID" value="XM_070627393.1"/>
</dbReference>
<dbReference type="PANTHER" id="PTHR23280">
    <property type="entry name" value="4.1 G PROTEIN"/>
    <property type="match status" value="1"/>
</dbReference>
<dbReference type="InterPro" id="IPR018980">
    <property type="entry name" value="FERM_PH-like_C"/>
</dbReference>
<dbReference type="Pfam" id="PF00373">
    <property type="entry name" value="FERM_M"/>
    <property type="match status" value="1"/>
</dbReference>
<dbReference type="CDD" id="cd14473">
    <property type="entry name" value="FERM_B-lobe"/>
    <property type="match status" value="1"/>
</dbReference>
<dbReference type="SMART" id="SM01195">
    <property type="entry name" value="FA"/>
    <property type="match status" value="1"/>
</dbReference>
<dbReference type="Pfam" id="PF08736">
    <property type="entry name" value="FA"/>
    <property type="match status" value="1"/>
</dbReference>
<evidence type="ECO:0000256" key="6">
    <source>
        <dbReference type="SAM" id="MobiDB-lite"/>
    </source>
</evidence>
<feature type="compositionally biased region" description="Low complexity" evidence="6">
    <location>
        <begin position="772"/>
        <end position="784"/>
    </location>
</feature>
<dbReference type="InterPro" id="IPR018979">
    <property type="entry name" value="FERM_N"/>
</dbReference>
<evidence type="ECO:0000256" key="1">
    <source>
        <dbReference type="ARBA" id="ARBA00004245"/>
    </source>
</evidence>
<name>A0ABM4Q243_EQUPR</name>
<evidence type="ECO:0000313" key="9">
    <source>
        <dbReference type="RefSeq" id="XP_070483494.1"/>
    </source>
</evidence>
<dbReference type="PROSITE" id="PS00661">
    <property type="entry name" value="FERM_2"/>
    <property type="match status" value="1"/>
</dbReference>
<feature type="compositionally biased region" description="Polar residues" evidence="6">
    <location>
        <begin position="717"/>
        <end position="737"/>
    </location>
</feature>
<organism evidence="8 9">
    <name type="scientific">Equus przewalskii</name>
    <name type="common">Przewalski's horse</name>
    <name type="synonym">Equus caballus przewalskii</name>
    <dbReference type="NCBI Taxonomy" id="9798"/>
    <lineage>
        <taxon>Eukaryota</taxon>
        <taxon>Metazoa</taxon>
        <taxon>Chordata</taxon>
        <taxon>Craniata</taxon>
        <taxon>Vertebrata</taxon>
        <taxon>Euteleostomi</taxon>
        <taxon>Mammalia</taxon>
        <taxon>Eutheria</taxon>
        <taxon>Laurasiatheria</taxon>
        <taxon>Perissodactyla</taxon>
        <taxon>Equidae</taxon>
        <taxon>Equus</taxon>
    </lineage>
</organism>
<dbReference type="PROSITE" id="PS50057">
    <property type="entry name" value="FERM_3"/>
    <property type="match status" value="1"/>
</dbReference>
<dbReference type="PRINTS" id="PR00661">
    <property type="entry name" value="ERMFAMILY"/>
</dbReference>
<reference evidence="9" key="1">
    <citation type="submission" date="2025-08" db="UniProtKB">
        <authorList>
            <consortium name="RefSeq"/>
        </authorList>
    </citation>
    <scope>IDENTIFICATION</scope>
    <source>
        <tissue evidence="9">Blood</tissue>
    </source>
</reference>
<dbReference type="CDD" id="cd13184">
    <property type="entry name" value="FERM_C_4_1_family"/>
    <property type="match status" value="1"/>
</dbReference>
<keyword evidence="8" id="KW-1185">Reference proteome</keyword>
<dbReference type="Gene3D" id="3.10.20.90">
    <property type="entry name" value="Phosphatidylinositol 3-kinase Catalytic Subunit, Chain A, domain 1"/>
    <property type="match status" value="1"/>
</dbReference>
<sequence>MTTESGSDSEARPEQEAEPREAGGEERRAQEVLAAAPGSPAPEQVADKEQEFAAAAAKQLEYQQFEDDKLSQKSSSSKLSRSPLKIVKKPKSMQCKVVLLDGSEYGCDVEKRSRGQVLFDKVCEHLNLLEKDYFGLTYRDAENQKNWLDPAKEIKKQIRNGAWHFSFNVKFYPPDPAQLSEDITRYYLCLQLRDDIVSGRLPCSFVTLALLGSYTVQSELGDYDPDECGNDYISEFRFAPNHTKELEDKVIELHKSHRGMTPAEAEMHFLENAKKLSMYGVDLHHAKDSEGVEIMLGVCASGLLIYRDRLRINRFAWPKVLKISYKRNNFYIKIRPGEFEQFESTIGFKLPNHRAAKRLWKVCVEHHTFFRLLLPEAPPKKFLTLGSKFRYSGRTQAQTRRASALIDRPAPYFERSSSKRYTMSRSLDGASVNENHEIYMKDSVSAAEVGTGQYATTKGISQTNLITTVTPEKKAEEERGEDEDRRKKAEEATPAAVVRQEGKTDSERTDTAADGETTATESDQEEDAELKAQNSLIKRIKGENVYVKHSNLMLEELDKTQDDLMKHQTNISELKRTFLETSTDTAITNEWEKRLSTSPVRLAARQEDAPMIEPLVPEETKEEREISEKVVFLQQGSSPFLESQPSVMKRTQEGDSVGSVVTSRQIVFQKTVPSTLETKQSTGEKLMDGSEIFSLLESARKPTEFIGGVTSASQSWVQKTETQAESTEGAQHPQPLSTEKVVQETVLVEERFVKHVHASGDASHVAGDDGDAAAQVASADASGAKGKDGSALTEGAKEEKGEVADQAVLKPEEMATASHEPEEEPSAAIHISETLEPPFEASAVKTEIISFGSVLPGGVKLEISTKEVPVVHTETKTITYESSQVDPGADLEPGVLMSAQTITSETTSTTTTTHITKTVKGGISETRIEKRIVITGDADIDHDQALAQAIKEAKEQHPDMSVTKVVVHKETEITPEDGED</sequence>
<feature type="compositionally biased region" description="Basic and acidic residues" evidence="6">
    <location>
        <begin position="9"/>
        <end position="30"/>
    </location>
</feature>
<dbReference type="InterPro" id="IPR029071">
    <property type="entry name" value="Ubiquitin-like_domsf"/>
</dbReference>
<dbReference type="Pfam" id="PF09379">
    <property type="entry name" value="FERM_N"/>
    <property type="match status" value="1"/>
</dbReference>
<evidence type="ECO:0000256" key="2">
    <source>
        <dbReference type="ARBA" id="ARBA00022490"/>
    </source>
</evidence>
<dbReference type="PROSITE" id="PS00660">
    <property type="entry name" value="FERM_1"/>
    <property type="match status" value="1"/>
</dbReference>
<dbReference type="Pfam" id="PF09380">
    <property type="entry name" value="FERM_C"/>
    <property type="match status" value="1"/>
</dbReference>
<gene>
    <name evidence="9" type="primary">EPB41L3</name>
</gene>
<dbReference type="InterPro" id="IPR035963">
    <property type="entry name" value="FERM_2"/>
</dbReference>
<dbReference type="SUPFAM" id="SSF47031">
    <property type="entry name" value="Second domain of FERM"/>
    <property type="match status" value="1"/>
</dbReference>
<dbReference type="Proteomes" id="UP001652662">
    <property type="component" value="Chromosome 7"/>
</dbReference>
<proteinExistence type="predicted"/>
<evidence type="ECO:0000313" key="8">
    <source>
        <dbReference type="Proteomes" id="UP001652662"/>
    </source>
</evidence>
<accession>A0ABM4Q243</accession>
<feature type="region of interest" description="Disordered" evidence="6">
    <location>
        <begin position="463"/>
        <end position="530"/>
    </location>
</feature>